<organism evidence="1 2">
    <name type="scientific">Malassezia pachydermatis</name>
    <dbReference type="NCBI Taxonomy" id="77020"/>
    <lineage>
        <taxon>Eukaryota</taxon>
        <taxon>Fungi</taxon>
        <taxon>Dikarya</taxon>
        <taxon>Basidiomycota</taxon>
        <taxon>Ustilaginomycotina</taxon>
        <taxon>Malasseziomycetes</taxon>
        <taxon>Malasseziales</taxon>
        <taxon>Malasseziaceae</taxon>
        <taxon>Malassezia</taxon>
    </lineage>
</organism>
<dbReference type="Gene3D" id="3.40.50.150">
    <property type="entry name" value="Vaccinia Virus protein VP39"/>
    <property type="match status" value="1"/>
</dbReference>
<protein>
    <recommendedName>
        <fullName evidence="3">S-adenosylmethionine-dependent methyltransferase</fullName>
    </recommendedName>
</protein>
<comment type="caution">
    <text evidence="1">The sequence shown here is derived from an EMBL/GenBank/DDBJ whole genome shotgun (WGS) entry which is preliminary data.</text>
</comment>
<gene>
    <name evidence="1" type="ORF">Malapachy_1119</name>
</gene>
<dbReference type="InterPro" id="IPR029063">
    <property type="entry name" value="SAM-dependent_MTases_sf"/>
</dbReference>
<dbReference type="AlphaFoldDB" id="A0A0M9VPL9"/>
<dbReference type="GO" id="GO:0008757">
    <property type="term" value="F:S-adenosylmethionine-dependent methyltransferase activity"/>
    <property type="evidence" value="ECO:0007669"/>
    <property type="project" value="UniProtKB-ARBA"/>
</dbReference>
<dbReference type="RefSeq" id="XP_017992244.1">
    <property type="nucleotide sequence ID" value="XM_018135629.1"/>
</dbReference>
<dbReference type="SUPFAM" id="SSF53335">
    <property type="entry name" value="S-adenosyl-L-methionine-dependent methyltransferases"/>
    <property type="match status" value="1"/>
</dbReference>
<accession>A0A0M9VPL9</accession>
<dbReference type="Proteomes" id="UP000037751">
    <property type="component" value="Unassembled WGS sequence"/>
</dbReference>
<keyword evidence="2" id="KW-1185">Reference proteome</keyword>
<dbReference type="VEuPathDB" id="FungiDB:Malapachy_1119"/>
<name>A0A0M9VPL9_9BASI</name>
<dbReference type="EMBL" id="LGAV01000003">
    <property type="protein sequence ID" value="KOS14612.1"/>
    <property type="molecule type" value="Genomic_DNA"/>
</dbReference>
<evidence type="ECO:0000313" key="1">
    <source>
        <dbReference type="EMBL" id="KOS14612.1"/>
    </source>
</evidence>
<sequence>MSHPSAFLPSRDLPRHVKSTPLPQLEEALTNLQKAYALDHTREEWIGEPAAESAPPDDAFETQCVRTWLHALIHYGCQYLEASALVDPAAALLVHLAGQAAGGSRTCVYRFFLGTEAPTDANQAEASVSIRDVALVEDALGARTWGAAPYLARRLMQQYAHASSVPAKTLELGAGTGLVGLAWAQWLSTRTPPPNVNVTLTDHHATVLANLQFNAQATSIPWVHVRHLDWQAVYNAHHGPLQYHTTAQTVPDDNEQRTRIYGNVPSDVRYDMIIAADCIYDPWHARWIASVAEQHLARPTPGTVQPQLHLLMPIRSTHTAELQSVYDVFSAPHSLRIVLEQSLDGTDNFGPADRIRATTTTRTGTLVAYRHMIIEWA</sequence>
<dbReference type="InterPro" id="IPR019410">
    <property type="entry name" value="Methyltransf_16"/>
</dbReference>
<dbReference type="STRING" id="77020.A0A0M9VPL9"/>
<dbReference type="OrthoDB" id="433955at2759"/>
<evidence type="ECO:0008006" key="3">
    <source>
        <dbReference type="Google" id="ProtNLM"/>
    </source>
</evidence>
<dbReference type="PANTHER" id="PTHR14614">
    <property type="entry name" value="HEPATOCELLULAR CARCINOMA-ASSOCIATED ANTIGEN"/>
    <property type="match status" value="1"/>
</dbReference>
<evidence type="ECO:0000313" key="2">
    <source>
        <dbReference type="Proteomes" id="UP000037751"/>
    </source>
</evidence>
<reference evidence="1 2" key="1">
    <citation type="submission" date="2015-07" db="EMBL/GenBank/DDBJ databases">
        <title>Draft Genome Sequence of Malassezia furfur CBS1878 and Malassezia pachydermatis CBS1879.</title>
        <authorList>
            <person name="Triana S."/>
            <person name="Ohm R."/>
            <person name="Gonzalez A."/>
            <person name="DeCock H."/>
            <person name="Restrepo S."/>
            <person name="Celis A."/>
        </authorList>
    </citation>
    <scope>NUCLEOTIDE SEQUENCE [LARGE SCALE GENOMIC DNA]</scope>
    <source>
        <strain evidence="1 2">CBS 1879</strain>
    </source>
</reference>
<dbReference type="PANTHER" id="PTHR14614:SF147">
    <property type="entry name" value="S-ADENOSYLMETHIONINE-DEPENDENT METHYLTRANSFERASE OF THE SEVEN BETA-STRAND FAMILY"/>
    <property type="match status" value="1"/>
</dbReference>
<proteinExistence type="predicted"/>
<dbReference type="GeneID" id="28727504"/>
<dbReference type="Pfam" id="PF10294">
    <property type="entry name" value="Methyltransf_16"/>
    <property type="match status" value="1"/>
</dbReference>